<dbReference type="CDD" id="cd07377">
    <property type="entry name" value="WHTH_GntR"/>
    <property type="match status" value="1"/>
</dbReference>
<evidence type="ECO:0000313" key="5">
    <source>
        <dbReference type="EMBL" id="MQY02678.1"/>
    </source>
</evidence>
<sequence length="237" mass="26156">MVAAFPELEPVAVGDALADQAYRRLRAAIVERRLPPGTRLSVPDVARRLGVSRSPAREAIAQIVGDGLATFAPRKGAVVATVTLADLREIYEIREVLEGLAARLAASRITEGELDGLREVARRHREAIEAGDVARHMDLDQEFHLRIRRIARNGRLLEPLERFQAQVRIAMDTTRRSPGGMPQALAEHELIIARLAGRDPEGAEASARAHIIRLRRELVSRDGQEGEGHDDGHRAPR</sequence>
<proteinExistence type="predicted"/>
<dbReference type="SMART" id="SM00345">
    <property type="entry name" value="HTH_GNTR"/>
    <property type="match status" value="1"/>
</dbReference>
<name>A0A7K0BNB5_9ACTN</name>
<dbReference type="OrthoDB" id="3172099at2"/>
<dbReference type="PANTHER" id="PTHR43537">
    <property type="entry name" value="TRANSCRIPTIONAL REGULATOR, GNTR FAMILY"/>
    <property type="match status" value="1"/>
</dbReference>
<keyword evidence="3" id="KW-0804">Transcription</keyword>
<dbReference type="Gene3D" id="1.20.120.530">
    <property type="entry name" value="GntR ligand-binding domain-like"/>
    <property type="match status" value="1"/>
</dbReference>
<dbReference type="InterPro" id="IPR008920">
    <property type="entry name" value="TF_FadR/GntR_C"/>
</dbReference>
<protein>
    <submittedName>
        <fullName evidence="5">HTH-type transcriptional repressor RspR</fullName>
    </submittedName>
</protein>
<dbReference type="InterPro" id="IPR036388">
    <property type="entry name" value="WH-like_DNA-bd_sf"/>
</dbReference>
<organism evidence="5 6">
    <name type="scientific">Actinomadura macrotermitis</name>
    <dbReference type="NCBI Taxonomy" id="2585200"/>
    <lineage>
        <taxon>Bacteria</taxon>
        <taxon>Bacillati</taxon>
        <taxon>Actinomycetota</taxon>
        <taxon>Actinomycetes</taxon>
        <taxon>Streptosporangiales</taxon>
        <taxon>Thermomonosporaceae</taxon>
        <taxon>Actinomadura</taxon>
    </lineage>
</organism>
<keyword evidence="1" id="KW-0805">Transcription regulation</keyword>
<dbReference type="PROSITE" id="PS50949">
    <property type="entry name" value="HTH_GNTR"/>
    <property type="match status" value="1"/>
</dbReference>
<dbReference type="SUPFAM" id="SSF46785">
    <property type="entry name" value="Winged helix' DNA-binding domain"/>
    <property type="match status" value="1"/>
</dbReference>
<evidence type="ECO:0000256" key="1">
    <source>
        <dbReference type="ARBA" id="ARBA00023015"/>
    </source>
</evidence>
<dbReference type="InterPro" id="IPR036390">
    <property type="entry name" value="WH_DNA-bd_sf"/>
</dbReference>
<dbReference type="InterPro" id="IPR000524">
    <property type="entry name" value="Tscrpt_reg_HTH_GntR"/>
</dbReference>
<dbReference type="Proteomes" id="UP000487268">
    <property type="component" value="Unassembled WGS sequence"/>
</dbReference>
<dbReference type="SMART" id="SM00895">
    <property type="entry name" value="FCD"/>
    <property type="match status" value="1"/>
</dbReference>
<gene>
    <name evidence="5" type="primary">rspR_1</name>
    <name evidence="5" type="ORF">ACRB68_07110</name>
</gene>
<dbReference type="RefSeq" id="WP_153530802.1">
    <property type="nucleotide sequence ID" value="NZ_WEGH01000001.1"/>
</dbReference>
<evidence type="ECO:0000259" key="4">
    <source>
        <dbReference type="PROSITE" id="PS50949"/>
    </source>
</evidence>
<keyword evidence="6" id="KW-1185">Reference proteome</keyword>
<evidence type="ECO:0000256" key="3">
    <source>
        <dbReference type="ARBA" id="ARBA00023163"/>
    </source>
</evidence>
<dbReference type="Pfam" id="PF00392">
    <property type="entry name" value="GntR"/>
    <property type="match status" value="1"/>
</dbReference>
<feature type="domain" description="HTH gntR-type" evidence="4">
    <location>
        <begin position="15"/>
        <end position="82"/>
    </location>
</feature>
<dbReference type="GO" id="GO:0003700">
    <property type="term" value="F:DNA-binding transcription factor activity"/>
    <property type="evidence" value="ECO:0007669"/>
    <property type="project" value="InterPro"/>
</dbReference>
<dbReference type="EMBL" id="WEGH01000001">
    <property type="protein sequence ID" value="MQY02678.1"/>
    <property type="molecule type" value="Genomic_DNA"/>
</dbReference>
<dbReference type="GO" id="GO:0003677">
    <property type="term" value="F:DNA binding"/>
    <property type="evidence" value="ECO:0007669"/>
    <property type="project" value="UniProtKB-KW"/>
</dbReference>
<evidence type="ECO:0000313" key="6">
    <source>
        <dbReference type="Proteomes" id="UP000487268"/>
    </source>
</evidence>
<dbReference type="AlphaFoldDB" id="A0A7K0BNB5"/>
<dbReference type="Gene3D" id="1.10.10.10">
    <property type="entry name" value="Winged helix-like DNA-binding domain superfamily/Winged helix DNA-binding domain"/>
    <property type="match status" value="1"/>
</dbReference>
<keyword evidence="2" id="KW-0238">DNA-binding</keyword>
<dbReference type="InterPro" id="IPR011711">
    <property type="entry name" value="GntR_C"/>
</dbReference>
<reference evidence="5 6" key="1">
    <citation type="submission" date="2019-10" db="EMBL/GenBank/DDBJ databases">
        <title>Actinomadura rubteroloni sp. nov. and Actinomadura macrotermitis sp. nov., isolated from the gut of fungus growing-termite Macrotermes natalensis.</title>
        <authorList>
            <person name="Benndorf R."/>
            <person name="Martin K."/>
            <person name="Kuefner M."/>
            <person name="De Beer W."/>
            <person name="Kaster A.-K."/>
            <person name="Vollmers J."/>
            <person name="Poulsen M."/>
            <person name="Beemelmanns C."/>
        </authorList>
    </citation>
    <scope>NUCLEOTIDE SEQUENCE [LARGE SCALE GENOMIC DNA]</scope>
    <source>
        <strain evidence="5 6">RB68</strain>
    </source>
</reference>
<dbReference type="Pfam" id="PF07729">
    <property type="entry name" value="FCD"/>
    <property type="match status" value="1"/>
</dbReference>
<dbReference type="PANTHER" id="PTHR43537:SF49">
    <property type="entry name" value="TRANSCRIPTIONAL REGULATORY PROTEIN"/>
    <property type="match status" value="1"/>
</dbReference>
<comment type="caution">
    <text evidence="5">The sequence shown here is derived from an EMBL/GenBank/DDBJ whole genome shotgun (WGS) entry which is preliminary data.</text>
</comment>
<accession>A0A7K0BNB5</accession>
<dbReference type="SUPFAM" id="SSF48008">
    <property type="entry name" value="GntR ligand-binding domain-like"/>
    <property type="match status" value="1"/>
</dbReference>
<evidence type="ECO:0000256" key="2">
    <source>
        <dbReference type="ARBA" id="ARBA00023125"/>
    </source>
</evidence>